<dbReference type="GeneID" id="68118288"/>
<dbReference type="VEuPathDB" id="AmoebaDB:NF0092110"/>
<sequence>MFKSTSHLMPVFKNLISLMRYPSSSCKNVLNHHSRGNIVLSWMNSPQIMSFHRSEMGNKSTTTKNKSLDKKAEASSPDSSSATTMATSTHESTTSSPPNLPLDNTLKNLIDKFISSQPTTLERLDPKYEIELIRAKIKEGFTARRGLDTILKYYHKMIDLLMDAKDLEQATTETEYCIQISVDLLGENHINVYRMREKLALIHFYSHRYLEALKELHSMYFVAYNLAEANEEHLTLVKDSAYALNYVTFFTDYFYGVFSQEELNSILRIYISNTELSSKITLTSLAKQFPDWKRYEMADKFIIDKLKREENKLSSLSLVSYKTDVKSEIRKQQDLIFDLLKRQGFLYESEKRVQLAFHQYERTLTKAMTFYGKNSIQVGETLVSLAAMGSLAEKFETSLSYAKRACVLLNAIPESITKKNPEYEVKLGKALVTIGEIYSNGAKDLPASEILPYLEAEKFISSGMNIIDKHYGRDNPTWILAAYSLACNYDSLCSCIHELALEEMMTKMGEAGIQQDSTNFEVTLSEENQEKVNKWREKADNLFELIREVISMSPAKYLLKIPLTKGSVFLEEFMADDSRAFRQTTIANEYPQPEIIHELYSSSRQYHLLGSLEKGIEHLTNAIQLFDEQYAPDEYVFEREFASTELAKLYNIAGNIDQALSLLEKSMARIEKAFGNESKLYLEVNHAFQQIASLKGLSEDQRKKHFQNLLEKYNKDYEELAKQAERETMKEKEGRQILMQQQGGHSVESNKTLMDDSKVAVPINKVEAGNSTTSSSSNPSSTKKESLLKKKPSKKKK</sequence>
<comment type="caution">
    <text evidence="3">The sequence shown here is derived from an EMBL/GenBank/DDBJ whole genome shotgun (WGS) entry which is preliminary data.</text>
</comment>
<evidence type="ECO:0000256" key="1">
    <source>
        <dbReference type="SAM" id="Coils"/>
    </source>
</evidence>
<dbReference type="OrthoDB" id="10258488at2759"/>
<feature type="region of interest" description="Disordered" evidence="2">
    <location>
        <begin position="738"/>
        <end position="797"/>
    </location>
</feature>
<evidence type="ECO:0000313" key="4">
    <source>
        <dbReference type="Proteomes" id="UP000444721"/>
    </source>
</evidence>
<evidence type="ECO:0000256" key="2">
    <source>
        <dbReference type="SAM" id="MobiDB-lite"/>
    </source>
</evidence>
<proteinExistence type="predicted"/>
<feature type="compositionally biased region" description="Low complexity" evidence="2">
    <location>
        <begin position="770"/>
        <end position="781"/>
    </location>
</feature>
<keyword evidence="1" id="KW-0175">Coiled coil</keyword>
<dbReference type="VEuPathDB" id="AmoebaDB:NfTy_016810"/>
<reference evidence="3 4" key="1">
    <citation type="journal article" date="2019" name="Sci. Rep.">
        <title>Nanopore sequencing improves the draft genome of the human pathogenic amoeba Naegleria fowleri.</title>
        <authorList>
            <person name="Liechti N."/>
            <person name="Schurch N."/>
            <person name="Bruggmann R."/>
            <person name="Wittwer M."/>
        </authorList>
    </citation>
    <scope>NUCLEOTIDE SEQUENCE [LARGE SCALE GENOMIC DNA]</scope>
    <source>
        <strain evidence="3 4">ATCC 30894</strain>
    </source>
</reference>
<accession>A0A6A5CCN9</accession>
<dbReference type="AlphaFoldDB" id="A0A6A5CCN9"/>
<dbReference type="EMBL" id="VFQX01000007">
    <property type="protein sequence ID" value="KAF0983095.1"/>
    <property type="molecule type" value="Genomic_DNA"/>
</dbReference>
<dbReference type="Proteomes" id="UP000444721">
    <property type="component" value="Unassembled WGS sequence"/>
</dbReference>
<dbReference type="RefSeq" id="XP_044567808.1">
    <property type="nucleotide sequence ID" value="XM_044701442.1"/>
</dbReference>
<name>A0A6A5CCN9_NAEFO</name>
<feature type="compositionally biased region" description="Low complexity" evidence="2">
    <location>
        <begin position="74"/>
        <end position="97"/>
    </location>
</feature>
<feature type="coiled-coil region" evidence="1">
    <location>
        <begin position="703"/>
        <end position="734"/>
    </location>
</feature>
<gene>
    <name evidence="3" type="ORF">FDP41_011073</name>
</gene>
<dbReference type="VEuPathDB" id="AmoebaDB:FDP41_011073"/>
<dbReference type="Gene3D" id="1.25.40.10">
    <property type="entry name" value="Tetratricopeptide repeat domain"/>
    <property type="match status" value="2"/>
</dbReference>
<keyword evidence="4" id="KW-1185">Reference proteome</keyword>
<protein>
    <submittedName>
        <fullName evidence="3">Uncharacterized protein</fullName>
    </submittedName>
</protein>
<feature type="region of interest" description="Disordered" evidence="2">
    <location>
        <begin position="52"/>
        <end position="101"/>
    </location>
</feature>
<evidence type="ECO:0000313" key="3">
    <source>
        <dbReference type="EMBL" id="KAF0983095.1"/>
    </source>
</evidence>
<organism evidence="3 4">
    <name type="scientific">Naegleria fowleri</name>
    <name type="common">Brain eating amoeba</name>
    <dbReference type="NCBI Taxonomy" id="5763"/>
    <lineage>
        <taxon>Eukaryota</taxon>
        <taxon>Discoba</taxon>
        <taxon>Heterolobosea</taxon>
        <taxon>Tetramitia</taxon>
        <taxon>Eutetramitia</taxon>
        <taxon>Vahlkampfiidae</taxon>
        <taxon>Naegleria</taxon>
    </lineage>
</organism>
<dbReference type="InterPro" id="IPR011990">
    <property type="entry name" value="TPR-like_helical_dom_sf"/>
</dbReference>
<dbReference type="OMA" id="DKHYGRD"/>
<feature type="compositionally biased region" description="Polar residues" evidence="2">
    <location>
        <begin position="738"/>
        <end position="752"/>
    </location>
</feature>